<organism evidence="1 2">
    <name type="scientific">Anabaena azotica FACHB-119</name>
    <dbReference type="NCBI Taxonomy" id="947527"/>
    <lineage>
        <taxon>Bacteria</taxon>
        <taxon>Bacillati</taxon>
        <taxon>Cyanobacteriota</taxon>
        <taxon>Cyanophyceae</taxon>
        <taxon>Nostocales</taxon>
        <taxon>Nostocaceae</taxon>
        <taxon>Anabaena</taxon>
        <taxon>Anabaena azotica</taxon>
    </lineage>
</organism>
<evidence type="ECO:0000313" key="2">
    <source>
        <dbReference type="Proteomes" id="UP000661112"/>
    </source>
</evidence>
<reference evidence="1 2" key="1">
    <citation type="journal article" date="2020" name="ISME J.">
        <title>Comparative genomics reveals insights into cyanobacterial evolution and habitat adaptation.</title>
        <authorList>
            <person name="Chen M.Y."/>
            <person name="Teng W.K."/>
            <person name="Zhao L."/>
            <person name="Hu C.X."/>
            <person name="Zhou Y.K."/>
            <person name="Han B.P."/>
            <person name="Song L.R."/>
            <person name="Shu W.S."/>
        </authorList>
    </citation>
    <scope>NUCLEOTIDE SEQUENCE [LARGE SCALE GENOMIC DNA]</scope>
    <source>
        <strain evidence="1 2">FACHB-119</strain>
    </source>
</reference>
<keyword evidence="2" id="KW-1185">Reference proteome</keyword>
<comment type="caution">
    <text evidence="1">The sequence shown here is derived from an EMBL/GenBank/DDBJ whole genome shotgun (WGS) entry which is preliminary data.</text>
</comment>
<proteinExistence type="predicted"/>
<dbReference type="RefSeq" id="WP_190471217.1">
    <property type="nucleotide sequence ID" value="NZ_JACJSG010000012.1"/>
</dbReference>
<accession>A0ABR8D1Q7</accession>
<sequence length="57" mass="6486">MLYWLKSGQVRSRRSLADVANPGAIAKIQAIVHRTLQQCLSGYKEYSYQLEQLSTSK</sequence>
<evidence type="ECO:0000313" key="1">
    <source>
        <dbReference type="EMBL" id="MBD2501104.1"/>
    </source>
</evidence>
<name>A0ABR8D1Q7_9NOST</name>
<dbReference type="EMBL" id="JACJSG010000012">
    <property type="protein sequence ID" value="MBD2501104.1"/>
    <property type="molecule type" value="Genomic_DNA"/>
</dbReference>
<protein>
    <submittedName>
        <fullName evidence="1">Uncharacterized protein</fullName>
    </submittedName>
</protein>
<dbReference type="Proteomes" id="UP000661112">
    <property type="component" value="Unassembled WGS sequence"/>
</dbReference>
<gene>
    <name evidence="1" type="ORF">H6G83_10900</name>
</gene>